<feature type="region of interest" description="Disordered" evidence="1">
    <location>
        <begin position="1"/>
        <end position="38"/>
    </location>
</feature>
<reference evidence="2 3" key="1">
    <citation type="submission" date="2024-06" db="EMBL/GenBank/DDBJ databases">
        <title>A chromosome level genome sequence of Diviner's sage (Salvia divinorum).</title>
        <authorList>
            <person name="Ford S.A."/>
            <person name="Ro D.-K."/>
            <person name="Ness R.W."/>
            <person name="Phillips M.A."/>
        </authorList>
    </citation>
    <scope>NUCLEOTIDE SEQUENCE [LARGE SCALE GENOMIC DNA]</scope>
    <source>
        <strain evidence="2">SAF-2024a</strain>
        <tissue evidence="2">Leaf</tissue>
    </source>
</reference>
<evidence type="ECO:0000313" key="2">
    <source>
        <dbReference type="EMBL" id="KAL1564512.1"/>
    </source>
</evidence>
<protein>
    <submittedName>
        <fullName evidence="2">Uncharacterized protein</fullName>
    </submittedName>
</protein>
<keyword evidence="3" id="KW-1185">Reference proteome</keyword>
<accession>A0ABD1I807</accession>
<name>A0ABD1I807_SALDI</name>
<dbReference type="EMBL" id="JBEAFC010000003">
    <property type="protein sequence ID" value="KAL1564512.1"/>
    <property type="molecule type" value="Genomic_DNA"/>
</dbReference>
<dbReference type="AlphaFoldDB" id="A0ABD1I807"/>
<evidence type="ECO:0000313" key="3">
    <source>
        <dbReference type="Proteomes" id="UP001567538"/>
    </source>
</evidence>
<proteinExistence type="predicted"/>
<comment type="caution">
    <text evidence="2">The sequence shown here is derived from an EMBL/GenBank/DDBJ whole genome shotgun (WGS) entry which is preliminary data.</text>
</comment>
<organism evidence="2 3">
    <name type="scientific">Salvia divinorum</name>
    <name type="common">Maria pastora</name>
    <name type="synonym">Diviner's sage</name>
    <dbReference type="NCBI Taxonomy" id="28513"/>
    <lineage>
        <taxon>Eukaryota</taxon>
        <taxon>Viridiplantae</taxon>
        <taxon>Streptophyta</taxon>
        <taxon>Embryophyta</taxon>
        <taxon>Tracheophyta</taxon>
        <taxon>Spermatophyta</taxon>
        <taxon>Magnoliopsida</taxon>
        <taxon>eudicotyledons</taxon>
        <taxon>Gunneridae</taxon>
        <taxon>Pentapetalae</taxon>
        <taxon>asterids</taxon>
        <taxon>lamiids</taxon>
        <taxon>Lamiales</taxon>
        <taxon>Lamiaceae</taxon>
        <taxon>Nepetoideae</taxon>
        <taxon>Mentheae</taxon>
        <taxon>Salviinae</taxon>
        <taxon>Salvia</taxon>
        <taxon>Salvia subgen. Calosphace</taxon>
    </lineage>
</organism>
<gene>
    <name evidence="2" type="ORF">AAHA92_06841</name>
</gene>
<dbReference type="Proteomes" id="UP001567538">
    <property type="component" value="Unassembled WGS sequence"/>
</dbReference>
<evidence type="ECO:0000256" key="1">
    <source>
        <dbReference type="SAM" id="MobiDB-lite"/>
    </source>
</evidence>
<sequence>MAWRGSLSRSLMSSARASTPRSSPPHATLRTLLSPPVSSSRLNSRRLFLSNPSTLGELGCTQSLLSLHRTVAGTRLTSHLADNVRAFCELSHGTLCRSCQDR</sequence>